<sequence>MVHTQLADTDDADKLRDADDILDEYYAANVPFDRSLFPLFKECLRTKPISYLFEGYLAHLFEFKVQSQTFLISNIPEVDALMSPMQTKELKQLWVKDIRKWFNSGELVNGEFRRQITEFITLYDSTRNSFYE</sequence>
<accession>A0A9N9F7N2</accession>
<protein>
    <submittedName>
        <fullName evidence="1">10544_t:CDS:1</fullName>
    </submittedName>
</protein>
<dbReference type="AlphaFoldDB" id="A0A9N9F7N2"/>
<dbReference type="Proteomes" id="UP000789572">
    <property type="component" value="Unassembled WGS sequence"/>
</dbReference>
<name>A0A9N9F7N2_9GLOM</name>
<gene>
    <name evidence="1" type="ORF">POCULU_LOCUS3273</name>
</gene>
<comment type="caution">
    <text evidence="1">The sequence shown here is derived from an EMBL/GenBank/DDBJ whole genome shotgun (WGS) entry which is preliminary data.</text>
</comment>
<evidence type="ECO:0000313" key="2">
    <source>
        <dbReference type="Proteomes" id="UP000789572"/>
    </source>
</evidence>
<dbReference type="EMBL" id="CAJVPJ010000351">
    <property type="protein sequence ID" value="CAG8515032.1"/>
    <property type="molecule type" value="Genomic_DNA"/>
</dbReference>
<evidence type="ECO:0000313" key="1">
    <source>
        <dbReference type="EMBL" id="CAG8515032.1"/>
    </source>
</evidence>
<organism evidence="1 2">
    <name type="scientific">Paraglomus occultum</name>
    <dbReference type="NCBI Taxonomy" id="144539"/>
    <lineage>
        <taxon>Eukaryota</taxon>
        <taxon>Fungi</taxon>
        <taxon>Fungi incertae sedis</taxon>
        <taxon>Mucoromycota</taxon>
        <taxon>Glomeromycotina</taxon>
        <taxon>Glomeromycetes</taxon>
        <taxon>Paraglomerales</taxon>
        <taxon>Paraglomeraceae</taxon>
        <taxon>Paraglomus</taxon>
    </lineage>
</organism>
<proteinExistence type="predicted"/>
<keyword evidence="2" id="KW-1185">Reference proteome</keyword>
<reference evidence="1" key="1">
    <citation type="submission" date="2021-06" db="EMBL/GenBank/DDBJ databases">
        <authorList>
            <person name="Kallberg Y."/>
            <person name="Tangrot J."/>
            <person name="Rosling A."/>
        </authorList>
    </citation>
    <scope>NUCLEOTIDE SEQUENCE</scope>
    <source>
        <strain evidence="1">IA702</strain>
    </source>
</reference>